<dbReference type="InterPro" id="IPR013149">
    <property type="entry name" value="ADH-like_C"/>
</dbReference>
<dbReference type="AlphaFoldDB" id="A0A2T2Y862"/>
<feature type="domain" description="Enoyl reductase (ER)" evidence="3">
    <location>
        <begin position="10"/>
        <end position="326"/>
    </location>
</feature>
<keyword evidence="1" id="KW-0521">NADP</keyword>
<dbReference type="SUPFAM" id="SSF50129">
    <property type="entry name" value="GroES-like"/>
    <property type="match status" value="1"/>
</dbReference>
<dbReference type="InterPro" id="IPR020843">
    <property type="entry name" value="ER"/>
</dbReference>
<dbReference type="PANTHER" id="PTHR48106">
    <property type="entry name" value="QUINONE OXIDOREDUCTASE PIG3-RELATED"/>
    <property type="match status" value="1"/>
</dbReference>
<dbReference type="SUPFAM" id="SSF51735">
    <property type="entry name" value="NAD(P)-binding Rossmann-fold domains"/>
    <property type="match status" value="1"/>
</dbReference>
<dbReference type="InterPro" id="IPR013154">
    <property type="entry name" value="ADH-like_N"/>
</dbReference>
<keyword evidence="5" id="KW-1185">Reference proteome</keyword>
<dbReference type="RefSeq" id="WP_106924321.1">
    <property type="nucleotide sequence ID" value="NZ_CABMMU010000001.1"/>
</dbReference>
<dbReference type="SMART" id="SM00829">
    <property type="entry name" value="PKS_ER"/>
    <property type="match status" value="1"/>
</dbReference>
<dbReference type="InterPro" id="IPR036291">
    <property type="entry name" value="NAD(P)-bd_dom_sf"/>
</dbReference>
<reference evidence="4 5" key="1">
    <citation type="submission" date="2018-03" db="EMBL/GenBank/DDBJ databases">
        <title>First report of an OXA-48+CTX-M-M-producing Kluyvera ascorbata clone recovered from patients admitted in a University Hospital in Madrid, Spain.</title>
        <authorList>
            <person name="Hernandez-Garcia M."/>
            <person name="Leon-Sampedro R."/>
            <person name="Perez-Viso B."/>
            <person name="Morosini M.I."/>
            <person name="Lopez-Fresnena N."/>
            <person name="Coque T.M."/>
            <person name="Bonten M."/>
            <person name="Malhotra-Kumar S."/>
            <person name="Ruiz-Garbajosa P."/>
            <person name="Canton R."/>
        </authorList>
    </citation>
    <scope>NUCLEOTIDE SEQUENCE [LARGE SCALE GENOMIC DNA]</scope>
    <source>
        <strain evidence="4 5">KA2</strain>
    </source>
</reference>
<dbReference type="GO" id="GO:0016651">
    <property type="term" value="F:oxidoreductase activity, acting on NAD(P)H"/>
    <property type="evidence" value="ECO:0007669"/>
    <property type="project" value="TreeGrafter"/>
</dbReference>
<dbReference type="GO" id="GO:0070402">
    <property type="term" value="F:NADPH binding"/>
    <property type="evidence" value="ECO:0007669"/>
    <property type="project" value="TreeGrafter"/>
</dbReference>
<dbReference type="Pfam" id="PF08240">
    <property type="entry name" value="ADH_N"/>
    <property type="match status" value="1"/>
</dbReference>
<protein>
    <submittedName>
        <fullName evidence="4">Alcohol dehydrogenase</fullName>
    </submittedName>
</protein>
<dbReference type="PANTHER" id="PTHR48106:SF18">
    <property type="entry name" value="QUINONE OXIDOREDUCTASE PIG3"/>
    <property type="match status" value="1"/>
</dbReference>
<dbReference type="Proteomes" id="UP000240892">
    <property type="component" value="Unassembled WGS sequence"/>
</dbReference>
<proteinExistence type="predicted"/>
<name>A0A2T2Y862_9ENTR</name>
<accession>A0A2T2Y862</accession>
<comment type="caution">
    <text evidence="4">The sequence shown here is derived from an EMBL/GenBank/DDBJ whole genome shotgun (WGS) entry which is preliminary data.</text>
</comment>
<dbReference type="Gene3D" id="3.90.180.10">
    <property type="entry name" value="Medium-chain alcohol dehydrogenases, catalytic domain"/>
    <property type="match status" value="1"/>
</dbReference>
<evidence type="ECO:0000313" key="5">
    <source>
        <dbReference type="Proteomes" id="UP000240892"/>
    </source>
</evidence>
<evidence type="ECO:0000259" key="3">
    <source>
        <dbReference type="SMART" id="SM00829"/>
    </source>
</evidence>
<organism evidence="4 5">
    <name type="scientific">Kluyvera genomosp. 2</name>
    <dbReference type="NCBI Taxonomy" id="2774054"/>
    <lineage>
        <taxon>Bacteria</taxon>
        <taxon>Pseudomonadati</taxon>
        <taxon>Pseudomonadota</taxon>
        <taxon>Gammaproteobacteria</taxon>
        <taxon>Enterobacterales</taxon>
        <taxon>Enterobacteriaceae</taxon>
        <taxon>Kluyvera</taxon>
    </lineage>
</organism>
<dbReference type="EMBL" id="PYHO01000001">
    <property type="protein sequence ID" value="PSR48734.1"/>
    <property type="molecule type" value="Genomic_DNA"/>
</dbReference>
<evidence type="ECO:0000313" key="4">
    <source>
        <dbReference type="EMBL" id="PSR48734.1"/>
    </source>
</evidence>
<sequence length="328" mass="34771">MKAYVIERTGGPEVLTLRDIDSVKPQANEVRIRVRAFGLNKAEAYLRTGKMGPIDAPRVPGIEAVGEVIEDPAGVFHPGQRVATLMGGMQFDRHGSYAEEVTVLRSNVIDLDDAPLSWAELAALPQAFLTAWGALDHSLHIQAGQTLLIRGATSTVGLAATSYAQHAGLTVIATTRRTEHTAALRQAGASEVVIDDGNIGAQLKSRYGQGIDAALEIVGASTLPDTASALRPFGHLTTIGLLGGAPILNQFNLMSDLPPAVSVNFFPSQLFGTPALPLTASPLARIAGDIAKGKMHKLATRVCSFDDVPQAHQWLDNAREPSKIVVVL</sequence>
<dbReference type="Gene3D" id="3.40.50.720">
    <property type="entry name" value="NAD(P)-binding Rossmann-like Domain"/>
    <property type="match status" value="1"/>
</dbReference>
<dbReference type="Pfam" id="PF00107">
    <property type="entry name" value="ADH_zinc_N"/>
    <property type="match status" value="1"/>
</dbReference>
<dbReference type="InterPro" id="IPR011032">
    <property type="entry name" value="GroES-like_sf"/>
</dbReference>
<gene>
    <name evidence="4" type="ORF">C8256_01720</name>
</gene>
<evidence type="ECO:0000256" key="1">
    <source>
        <dbReference type="ARBA" id="ARBA00022857"/>
    </source>
</evidence>
<keyword evidence="2" id="KW-0560">Oxidoreductase</keyword>
<evidence type="ECO:0000256" key="2">
    <source>
        <dbReference type="ARBA" id="ARBA00023002"/>
    </source>
</evidence>